<dbReference type="PROSITE" id="PS50171">
    <property type="entry name" value="ZF_MATRIN"/>
    <property type="match status" value="1"/>
</dbReference>
<dbReference type="InterPro" id="IPR036236">
    <property type="entry name" value="Znf_C2H2_sf"/>
</dbReference>
<accession>A0A5C5G622</accession>
<keyword evidence="5 9" id="KW-0694">RNA-binding</keyword>
<dbReference type="GO" id="GO:0000395">
    <property type="term" value="P:mRNA 5'-splice site recognition"/>
    <property type="evidence" value="ECO:0007669"/>
    <property type="project" value="UniProtKB-UniRule"/>
</dbReference>
<dbReference type="Proteomes" id="UP000311382">
    <property type="component" value="Unassembled WGS sequence"/>
</dbReference>
<keyword evidence="6 9" id="KW-0539">Nucleus</keyword>
<dbReference type="GO" id="GO:0030619">
    <property type="term" value="F:U1 snRNA binding"/>
    <property type="evidence" value="ECO:0007669"/>
    <property type="project" value="UniProtKB-UniRule"/>
</dbReference>
<dbReference type="OrthoDB" id="76567at2759"/>
<gene>
    <name evidence="12" type="ORF">DMC30DRAFT_389902</name>
</gene>
<keyword evidence="2 9" id="KW-0479">Metal-binding</keyword>
<dbReference type="EMBL" id="SOZI01000012">
    <property type="protein sequence ID" value="TNY23411.1"/>
    <property type="molecule type" value="Genomic_DNA"/>
</dbReference>
<keyword evidence="7 9" id="KW-0687">Ribonucleoprotein</keyword>
<dbReference type="InterPro" id="IPR017340">
    <property type="entry name" value="U1_snRNP-C"/>
</dbReference>
<dbReference type="GO" id="GO:0000243">
    <property type="term" value="C:commitment complex"/>
    <property type="evidence" value="ECO:0007669"/>
    <property type="project" value="UniProtKB-UniRule"/>
</dbReference>
<dbReference type="AlphaFoldDB" id="A0A5C5G622"/>
<evidence type="ECO:0000256" key="1">
    <source>
        <dbReference type="ARBA" id="ARBA00004123"/>
    </source>
</evidence>
<organism evidence="12 13">
    <name type="scientific">Rhodotorula diobovata</name>
    <dbReference type="NCBI Taxonomy" id="5288"/>
    <lineage>
        <taxon>Eukaryota</taxon>
        <taxon>Fungi</taxon>
        <taxon>Dikarya</taxon>
        <taxon>Basidiomycota</taxon>
        <taxon>Pucciniomycotina</taxon>
        <taxon>Microbotryomycetes</taxon>
        <taxon>Sporidiobolales</taxon>
        <taxon>Sporidiobolaceae</taxon>
        <taxon>Rhodotorula</taxon>
    </lineage>
</organism>
<evidence type="ECO:0000256" key="2">
    <source>
        <dbReference type="ARBA" id="ARBA00022723"/>
    </source>
</evidence>
<dbReference type="InterPro" id="IPR000690">
    <property type="entry name" value="Matrin/U1-C_Znf_C2H2"/>
</dbReference>
<evidence type="ECO:0000256" key="8">
    <source>
        <dbReference type="ARBA" id="ARBA00046357"/>
    </source>
</evidence>
<comment type="similarity">
    <text evidence="9">Belongs to the U1 small nuclear ribonucleoprotein C family.</text>
</comment>
<dbReference type="InterPro" id="IPR013085">
    <property type="entry name" value="U1-CZ_Znf_C2H2"/>
</dbReference>
<name>A0A5C5G622_9BASI</name>
<feature type="compositionally biased region" description="Pro residues" evidence="10">
    <location>
        <begin position="118"/>
        <end position="130"/>
    </location>
</feature>
<evidence type="ECO:0000256" key="10">
    <source>
        <dbReference type="SAM" id="MobiDB-lite"/>
    </source>
</evidence>
<dbReference type="GO" id="GO:0003729">
    <property type="term" value="F:mRNA binding"/>
    <property type="evidence" value="ECO:0007669"/>
    <property type="project" value="UniProtKB-UniRule"/>
</dbReference>
<protein>
    <recommendedName>
        <fullName evidence="9">U1 small nuclear ribonucleoprotein C</fullName>
        <shortName evidence="9">U1 snRNP C</shortName>
        <shortName evidence="9">U1-C</shortName>
        <shortName evidence="9">U1C</shortName>
    </recommendedName>
</protein>
<feature type="domain" description="Matrin-type" evidence="11">
    <location>
        <begin position="4"/>
        <end position="36"/>
    </location>
</feature>
<keyword evidence="13" id="KW-1185">Reference proteome</keyword>
<dbReference type="GO" id="GO:0000387">
    <property type="term" value="P:spliceosomal snRNP assembly"/>
    <property type="evidence" value="ECO:0007669"/>
    <property type="project" value="UniProtKB-UniRule"/>
</dbReference>
<evidence type="ECO:0000313" key="13">
    <source>
        <dbReference type="Proteomes" id="UP000311382"/>
    </source>
</evidence>
<dbReference type="Gene3D" id="3.30.160.60">
    <property type="entry name" value="Classic Zinc Finger"/>
    <property type="match status" value="1"/>
</dbReference>
<feature type="compositionally biased region" description="Gly residues" evidence="10">
    <location>
        <begin position="167"/>
        <end position="179"/>
    </location>
</feature>
<dbReference type="GO" id="GO:0005685">
    <property type="term" value="C:U1 snRNP"/>
    <property type="evidence" value="ECO:0007669"/>
    <property type="project" value="UniProtKB-UniRule"/>
</dbReference>
<dbReference type="SMART" id="SM00451">
    <property type="entry name" value="ZnF_U1"/>
    <property type="match status" value="1"/>
</dbReference>
<comment type="subunit">
    <text evidence="9">U1 snRNP is composed of the 7 core Sm proteins B/B', D1, D2, D3, E, F and G that assemble in a heptameric protein ring on the Sm site of the small nuclear RNA to form the core snRNP, and at least 3 U1 snRNP-specific proteins U1-70K, U1-A and U1-C. U1-C interacts with U1 snRNA and the 5' splice-site region of the pre-mRNA.</text>
</comment>
<evidence type="ECO:0000256" key="7">
    <source>
        <dbReference type="ARBA" id="ARBA00023274"/>
    </source>
</evidence>
<comment type="function">
    <text evidence="9">Component of the spliceosomal U1 snRNP, which is essential for recognition of the pre-mRNA 5' splice-site and the subsequent assembly of the spliceosome. U1-C is directly involved in initial 5' splice-site recognition for both constitutive and regulated alternative splicing. The interaction with the 5' splice-site seems to precede base-pairing between the pre-mRNA and the U1 snRNA. Stimulates commitment or early (E) complex formation by stabilizing the base pairing of the 5' end of the U1 snRNA and the 5' splice-site region.</text>
</comment>
<evidence type="ECO:0000256" key="5">
    <source>
        <dbReference type="ARBA" id="ARBA00022884"/>
    </source>
</evidence>
<comment type="subcellular location">
    <subcellularLocation>
        <location evidence="1 9">Nucleus</location>
    </subcellularLocation>
</comment>
<sequence>MGKYYCDYCDVFLTHDSSSVRRAHNSGRNHLSNVRDYYANLGSERAQELIDEICRKYENGGGGQARILQMGANGLPASMGNLAFVAPGAGAPPPGVGGGGAPPMRLVGGPMGGGPGFPGSPAPGGPPPPGMGFTPGTGANAALGAPSRYGAPPVGAGGPVPPQPNFGGPGTPGPLGGGASSAPALVRGDATLTDGLWVARAQGCRLRLGSVRPRLLPVSPASRSTGALRQQPLPLAVVNTAVRPSLILPPLSLSQVSALLPAACPLPASSPVPARARQRLLRPPRLRRLLLRWRRCRRARRAPRVLAAQEEVVEGASSSMGSTPRGQRCWG</sequence>
<dbReference type="PANTHER" id="PTHR31148">
    <property type="entry name" value="U1 SMALL NUCLEAR RIBONUCLEOPROTEIN C"/>
    <property type="match status" value="1"/>
</dbReference>
<dbReference type="Pfam" id="PF06220">
    <property type="entry name" value="zf-U1"/>
    <property type="match status" value="1"/>
</dbReference>
<proteinExistence type="inferred from homology"/>
<evidence type="ECO:0000259" key="11">
    <source>
        <dbReference type="PROSITE" id="PS50171"/>
    </source>
</evidence>
<dbReference type="FunFam" id="3.30.160.60:FF:000059">
    <property type="entry name" value="U1 small nuclear ribonucleoprotein C"/>
    <property type="match status" value="1"/>
</dbReference>
<evidence type="ECO:0000313" key="12">
    <source>
        <dbReference type="EMBL" id="TNY23411.1"/>
    </source>
</evidence>
<keyword evidence="3 9" id="KW-0863">Zinc-finger</keyword>
<evidence type="ECO:0000256" key="9">
    <source>
        <dbReference type="HAMAP-Rule" id="MF_03153"/>
    </source>
</evidence>
<comment type="caution">
    <text evidence="12">The sequence shown here is derived from an EMBL/GenBank/DDBJ whole genome shotgun (WGS) entry which is preliminary data.</text>
</comment>
<evidence type="ECO:0000256" key="4">
    <source>
        <dbReference type="ARBA" id="ARBA00022833"/>
    </source>
</evidence>
<reference evidence="12 13" key="1">
    <citation type="submission" date="2019-03" db="EMBL/GenBank/DDBJ databases">
        <title>Rhodosporidium diobovatum UCD-FST 08-225 genome sequencing, assembly, and annotation.</title>
        <authorList>
            <person name="Fakankun I.U."/>
            <person name="Fristensky B."/>
            <person name="Levin D.B."/>
        </authorList>
    </citation>
    <scope>NUCLEOTIDE SEQUENCE [LARGE SCALE GENOMIC DNA]</scope>
    <source>
        <strain evidence="12 13">UCD-FST 08-225</strain>
    </source>
</reference>
<dbReference type="GO" id="GO:0030627">
    <property type="term" value="F:pre-mRNA 5'-splice site binding"/>
    <property type="evidence" value="ECO:0007669"/>
    <property type="project" value="InterPro"/>
</dbReference>
<comment type="subunit">
    <text evidence="8">Component of the U1 snRNP. The U1 snRNP is composed of the U1 snRNA and the 7 core Sm proteins SNRPB, SNRPD1, SNRPD2, SNRPD3, SNRPE, SNRPF and SNRPG that assemble in a heptameric protein ring on the Sm site of the small nuclear RNA to form the core snRNP, and at least 3 U1 snRNP-specific proteins SNRNP70/U1-70K, SNRPA/U1-A and SNRPC/U1-C. SNRPC/U1-C interacts with U1 snRNA and the 5' splice-site region of the pre-mRNA. Interacts (via N-terminus) with TIA1 (via C-terminus); thereby promoting spliceosomal U1 snRNP recruitment to 5' splice sites.</text>
</comment>
<dbReference type="STRING" id="5288.A0A5C5G622"/>
<keyword evidence="4 9" id="KW-0862">Zinc</keyword>
<evidence type="ECO:0000256" key="3">
    <source>
        <dbReference type="ARBA" id="ARBA00022771"/>
    </source>
</evidence>
<dbReference type="SUPFAM" id="SSF57667">
    <property type="entry name" value="beta-beta-alpha zinc fingers"/>
    <property type="match status" value="1"/>
</dbReference>
<dbReference type="HAMAP" id="MF_03153">
    <property type="entry name" value="U1_C"/>
    <property type="match status" value="1"/>
</dbReference>
<dbReference type="GO" id="GO:0071004">
    <property type="term" value="C:U2-type prespliceosome"/>
    <property type="evidence" value="ECO:0007669"/>
    <property type="project" value="UniProtKB-UniRule"/>
</dbReference>
<dbReference type="GO" id="GO:0008270">
    <property type="term" value="F:zinc ion binding"/>
    <property type="evidence" value="ECO:0007669"/>
    <property type="project" value="UniProtKB-UniRule"/>
</dbReference>
<evidence type="ECO:0000256" key="6">
    <source>
        <dbReference type="ARBA" id="ARBA00023242"/>
    </source>
</evidence>
<feature type="region of interest" description="Disordered" evidence="10">
    <location>
        <begin position="109"/>
        <end position="182"/>
    </location>
</feature>
<dbReference type="PANTHER" id="PTHR31148:SF1">
    <property type="entry name" value="U1 SMALL NUCLEAR RIBONUCLEOPROTEIN C"/>
    <property type="match status" value="1"/>
</dbReference>
<dbReference type="InterPro" id="IPR003604">
    <property type="entry name" value="Matrin/U1-like-C_Znf_C2H2"/>
</dbReference>